<evidence type="ECO:0000313" key="6">
    <source>
        <dbReference type="Proteomes" id="UP000233469"/>
    </source>
</evidence>
<evidence type="ECO:0000259" key="1">
    <source>
        <dbReference type="Pfam" id="PF05764"/>
    </source>
</evidence>
<evidence type="ECO:0000313" key="5">
    <source>
        <dbReference type="Proteomes" id="UP000232688"/>
    </source>
</evidence>
<dbReference type="EMBL" id="LLXH01000392">
    <property type="protein sequence ID" value="PKC67428.1"/>
    <property type="molecule type" value="Genomic_DNA"/>
</dbReference>
<reference evidence="2 5" key="3">
    <citation type="submission" date="2017-10" db="EMBL/GenBank/DDBJ databases">
        <title>Genome analyses suggest a sexual origin of heterokaryosis in a supposedly ancient asexual fungus.</title>
        <authorList>
            <person name="Corradi N."/>
            <person name="Sedzielewska K."/>
            <person name="Noel J."/>
            <person name="Charron P."/>
            <person name="Farinelli L."/>
            <person name="Marton T."/>
            <person name="Kruger M."/>
            <person name="Pelin A."/>
            <person name="Brachmann A."/>
            <person name="Corradi N."/>
        </authorList>
    </citation>
    <scope>NUCLEOTIDE SEQUENCE [LARGE SCALE GENOMIC DNA]</scope>
    <source>
        <strain evidence="2 5">A1</strain>
    </source>
</reference>
<dbReference type="Pfam" id="PF05764">
    <property type="entry name" value="YL1"/>
    <property type="match status" value="1"/>
</dbReference>
<accession>A0A2I1GJA2</accession>
<comment type="caution">
    <text evidence="4">The sequence shown here is derived from an EMBL/GenBank/DDBJ whole genome shotgun (WGS) entry which is preliminary data.</text>
</comment>
<evidence type="ECO:0000313" key="2">
    <source>
        <dbReference type="EMBL" id="PKC67428.1"/>
    </source>
</evidence>
<reference evidence="5 6" key="2">
    <citation type="submission" date="2017-10" db="EMBL/GenBank/DDBJ databases">
        <title>Extensive intraspecific genome diversity in a model arbuscular mycorrhizal fungus.</title>
        <authorList>
            <person name="Chen E.C.H."/>
            <person name="Morin E."/>
            <person name="Baudet D."/>
            <person name="Noel J."/>
            <person name="Ndikumana S."/>
            <person name="Charron P."/>
            <person name="St-Onge C."/>
            <person name="Giorgi J."/>
            <person name="Grigoriev I.V."/>
            <person name="Roux C."/>
            <person name="Martin F.M."/>
            <person name="Corradi N."/>
        </authorList>
    </citation>
    <scope>NUCLEOTIDE SEQUENCE [LARGE SCALE GENOMIC DNA]</scope>
    <source>
        <strain evidence="2 5">A1</strain>
        <strain evidence="3 6">C2</strain>
    </source>
</reference>
<keyword evidence="7" id="KW-1185">Reference proteome</keyword>
<dbReference type="InterPro" id="IPR046757">
    <property type="entry name" value="YL1_N"/>
</dbReference>
<dbReference type="VEuPathDB" id="FungiDB:RhiirA1_418155"/>
<feature type="domain" description="Vps72/YL1 N-terminal" evidence="1">
    <location>
        <begin position="7"/>
        <end position="42"/>
    </location>
</feature>
<dbReference type="EMBL" id="LLXL01000287">
    <property type="protein sequence ID" value="PKK74710.1"/>
    <property type="molecule type" value="Genomic_DNA"/>
</dbReference>
<protein>
    <recommendedName>
        <fullName evidence="1">Vps72/YL1 N-terminal domain-containing protein</fullName>
    </recommendedName>
</protein>
<reference evidence="4 7" key="1">
    <citation type="submission" date="2015-10" db="EMBL/GenBank/DDBJ databases">
        <title>Genome analyses suggest a sexual origin of heterokaryosis in a supposedly ancient asexual fungus.</title>
        <authorList>
            <person name="Ropars J."/>
            <person name="Sedzielewska K."/>
            <person name="Noel J."/>
            <person name="Charron P."/>
            <person name="Farinelli L."/>
            <person name="Marton T."/>
            <person name="Kruger M."/>
            <person name="Pelin A."/>
            <person name="Brachmann A."/>
            <person name="Corradi N."/>
        </authorList>
    </citation>
    <scope>NUCLEOTIDE SEQUENCE [LARGE SCALE GENOMIC DNA]</scope>
    <source>
        <strain evidence="4 7">A4</strain>
        <strain evidence="3 6">C2</strain>
    </source>
</reference>
<organism evidence="4 7">
    <name type="scientific">Rhizophagus irregularis</name>
    <dbReference type="NCBI Taxonomy" id="588596"/>
    <lineage>
        <taxon>Eukaryota</taxon>
        <taxon>Fungi</taxon>
        <taxon>Fungi incertae sedis</taxon>
        <taxon>Mucoromycota</taxon>
        <taxon>Glomeromycotina</taxon>
        <taxon>Glomeromycetes</taxon>
        <taxon>Glomerales</taxon>
        <taxon>Glomeraceae</taxon>
        <taxon>Rhizophagus</taxon>
    </lineage>
</organism>
<sequence length="69" mass="8075">MSLVATRSRRPNAGNRMKELLERELEIEEMFVEVANDEDFMAIQGFILFKNSFSKIVRQSITTIFSKNF</sequence>
<evidence type="ECO:0000313" key="7">
    <source>
        <dbReference type="Proteomes" id="UP000234323"/>
    </source>
</evidence>
<dbReference type="Proteomes" id="UP000234323">
    <property type="component" value="Unassembled WGS sequence"/>
</dbReference>
<gene>
    <name evidence="2" type="ORF">RhiirA1_418155</name>
    <name evidence="4" type="ORF">RhiirA4_402743</name>
    <name evidence="3" type="ORF">RhiirC2_738266</name>
</gene>
<evidence type="ECO:0000313" key="3">
    <source>
        <dbReference type="EMBL" id="PKK74710.1"/>
    </source>
</evidence>
<dbReference type="Proteomes" id="UP000232688">
    <property type="component" value="Unassembled WGS sequence"/>
</dbReference>
<dbReference type="Proteomes" id="UP000233469">
    <property type="component" value="Unassembled WGS sequence"/>
</dbReference>
<dbReference type="AlphaFoldDB" id="A0A2I1GJA2"/>
<dbReference type="EMBL" id="LLXI01000473">
    <property type="protein sequence ID" value="PKY46696.1"/>
    <property type="molecule type" value="Genomic_DNA"/>
</dbReference>
<name>A0A2I1GJA2_9GLOM</name>
<evidence type="ECO:0000313" key="4">
    <source>
        <dbReference type="EMBL" id="PKY46696.1"/>
    </source>
</evidence>
<proteinExistence type="predicted"/>